<evidence type="ECO:0000256" key="1">
    <source>
        <dbReference type="ARBA" id="ARBA00001974"/>
    </source>
</evidence>
<comment type="similarity">
    <text evidence="2 5">Belongs to the acyl-CoA dehydrogenase family.</text>
</comment>
<dbReference type="PIRSF" id="PIRSF016578">
    <property type="entry name" value="HsaA"/>
    <property type="match status" value="1"/>
</dbReference>
<gene>
    <name evidence="9" type="ORF">ABIF29_001768</name>
</gene>
<evidence type="ECO:0000256" key="2">
    <source>
        <dbReference type="ARBA" id="ARBA00009347"/>
    </source>
</evidence>
<feature type="domain" description="Acyl-CoA dehydrogenase/oxidase N-terminal" evidence="8">
    <location>
        <begin position="26"/>
        <end position="138"/>
    </location>
</feature>
<dbReference type="GeneID" id="92956608"/>
<dbReference type="Gene3D" id="2.40.110.10">
    <property type="entry name" value="Butyryl-CoA Dehydrogenase, subunit A, domain 2"/>
    <property type="match status" value="1"/>
</dbReference>
<dbReference type="InterPro" id="IPR006089">
    <property type="entry name" value="Acyl-CoA_DH_CS"/>
</dbReference>
<dbReference type="InterPro" id="IPR037069">
    <property type="entry name" value="AcylCoA_DH/ox_N_sf"/>
</dbReference>
<dbReference type="SUPFAM" id="SSF56645">
    <property type="entry name" value="Acyl-CoA dehydrogenase NM domain-like"/>
    <property type="match status" value="1"/>
</dbReference>
<dbReference type="PROSITE" id="PS00072">
    <property type="entry name" value="ACYL_COA_DH_1"/>
    <property type="match status" value="1"/>
</dbReference>
<evidence type="ECO:0000256" key="5">
    <source>
        <dbReference type="RuleBase" id="RU362125"/>
    </source>
</evidence>
<dbReference type="Gene3D" id="1.20.140.10">
    <property type="entry name" value="Butyryl-CoA Dehydrogenase, subunit A, domain 3"/>
    <property type="match status" value="1"/>
</dbReference>
<dbReference type="InterPro" id="IPR036250">
    <property type="entry name" value="AcylCo_DH-like_C"/>
</dbReference>
<keyword evidence="4 5" id="KW-0274">FAD</keyword>
<dbReference type="Proteomes" id="UP001565471">
    <property type="component" value="Unassembled WGS sequence"/>
</dbReference>
<evidence type="ECO:0000256" key="4">
    <source>
        <dbReference type="ARBA" id="ARBA00022827"/>
    </source>
</evidence>
<keyword evidence="5" id="KW-0560">Oxidoreductase</keyword>
<comment type="caution">
    <text evidence="9">The sequence shown here is derived from an EMBL/GenBank/DDBJ whole genome shotgun (WGS) entry which is preliminary data.</text>
</comment>
<dbReference type="InterPro" id="IPR009100">
    <property type="entry name" value="AcylCoA_DH/oxidase_NM_dom_sf"/>
</dbReference>
<name>A0ABV4EUX9_BRAEL</name>
<dbReference type="Pfam" id="PF02771">
    <property type="entry name" value="Acyl-CoA_dh_N"/>
    <property type="match status" value="1"/>
</dbReference>
<dbReference type="SUPFAM" id="SSF47203">
    <property type="entry name" value="Acyl-CoA dehydrogenase C-terminal domain-like"/>
    <property type="match status" value="1"/>
</dbReference>
<comment type="cofactor">
    <cofactor evidence="1 5">
        <name>FAD</name>
        <dbReference type="ChEBI" id="CHEBI:57692"/>
    </cofactor>
</comment>
<sequence>MNVMTSDPRQLTETEFHFSEQPNLPEELRMLREQVRRFVEKEVVPHAEAWERDGKIPREIYRRMGALGFLGMRHAAEYGGTDMGPLASMVFAEELGRSSFGGFTSSILVHTDMSAVHISLRGTPEQKQKYLPAIIRGETVCSIAVTEPDAGSDVAGLKTRARRDGDFWVINGAKMFITNAVYGDLLIVAARTDPHAKGSRGISLFIVERNTPGITATKLDKHGWLCSDTAELAFQDVRVPAENLLGEENKGFYGIMETFQNERICIGGICAGESAKAIELTANYVKTRQAFGGPLWKQQGVRLKLAQLAAKAAAARALAYQAAELAAAGQDCLREVSMVKALSPEVLHEVVHGCLQLHGGSGFMRGTPIERMVRDARVLTIGGGATEVMLEEVAKRM</sequence>
<reference evidence="9 10" key="1">
    <citation type="submission" date="2024-07" db="EMBL/GenBank/DDBJ databases">
        <title>Genomic Encyclopedia of Type Strains, Phase V (KMG-V): Genome sequencing to study the core and pangenomes of soil and plant-associated prokaryotes.</title>
        <authorList>
            <person name="Whitman W."/>
        </authorList>
    </citation>
    <scope>NUCLEOTIDE SEQUENCE [LARGE SCALE GENOMIC DNA]</scope>
    <source>
        <strain evidence="9 10">USDA 415</strain>
    </source>
</reference>
<organism evidence="9 10">
    <name type="scientific">Bradyrhizobium elkanii</name>
    <dbReference type="NCBI Taxonomy" id="29448"/>
    <lineage>
        <taxon>Bacteria</taxon>
        <taxon>Pseudomonadati</taxon>
        <taxon>Pseudomonadota</taxon>
        <taxon>Alphaproteobacteria</taxon>
        <taxon>Hyphomicrobiales</taxon>
        <taxon>Nitrobacteraceae</taxon>
        <taxon>Bradyrhizobium</taxon>
    </lineage>
</organism>
<dbReference type="PANTHER" id="PTHR43884">
    <property type="entry name" value="ACYL-COA DEHYDROGENASE"/>
    <property type="match status" value="1"/>
</dbReference>
<evidence type="ECO:0000256" key="3">
    <source>
        <dbReference type="ARBA" id="ARBA00022630"/>
    </source>
</evidence>
<dbReference type="Pfam" id="PF00441">
    <property type="entry name" value="Acyl-CoA_dh_1"/>
    <property type="match status" value="1"/>
</dbReference>
<dbReference type="InterPro" id="IPR009075">
    <property type="entry name" value="AcylCo_DH/oxidase_C"/>
</dbReference>
<dbReference type="Gene3D" id="1.10.540.10">
    <property type="entry name" value="Acyl-CoA dehydrogenase/oxidase, N-terminal domain"/>
    <property type="match status" value="1"/>
</dbReference>
<evidence type="ECO:0000313" key="10">
    <source>
        <dbReference type="Proteomes" id="UP001565471"/>
    </source>
</evidence>
<dbReference type="PANTHER" id="PTHR43884:SF12">
    <property type="entry name" value="ISOVALERYL-COA DEHYDROGENASE, MITOCHONDRIAL-RELATED"/>
    <property type="match status" value="1"/>
</dbReference>
<evidence type="ECO:0000259" key="6">
    <source>
        <dbReference type="Pfam" id="PF00441"/>
    </source>
</evidence>
<evidence type="ECO:0000313" key="9">
    <source>
        <dbReference type="EMBL" id="MEY9314969.1"/>
    </source>
</evidence>
<proteinExistence type="inferred from homology"/>
<feature type="domain" description="Acyl-CoA oxidase/dehydrogenase middle" evidence="7">
    <location>
        <begin position="143"/>
        <end position="237"/>
    </location>
</feature>
<keyword evidence="10" id="KW-1185">Reference proteome</keyword>
<feature type="domain" description="Acyl-CoA dehydrogenase/oxidase C-terminal" evidence="6">
    <location>
        <begin position="249"/>
        <end position="397"/>
    </location>
</feature>
<dbReference type="EMBL" id="JBGBZA010000002">
    <property type="protein sequence ID" value="MEY9314969.1"/>
    <property type="molecule type" value="Genomic_DNA"/>
</dbReference>
<evidence type="ECO:0000259" key="8">
    <source>
        <dbReference type="Pfam" id="PF02771"/>
    </source>
</evidence>
<evidence type="ECO:0000259" key="7">
    <source>
        <dbReference type="Pfam" id="PF02770"/>
    </source>
</evidence>
<dbReference type="InterPro" id="IPR013786">
    <property type="entry name" value="AcylCoA_DH/ox_N"/>
</dbReference>
<accession>A0ABV4EUX9</accession>
<keyword evidence="3 5" id="KW-0285">Flavoprotein</keyword>
<dbReference type="InterPro" id="IPR006091">
    <property type="entry name" value="Acyl-CoA_Oxase/DH_mid-dom"/>
</dbReference>
<dbReference type="InterPro" id="IPR046373">
    <property type="entry name" value="Acyl-CoA_Oxase/DH_mid-dom_sf"/>
</dbReference>
<dbReference type="RefSeq" id="WP_016845347.1">
    <property type="nucleotide sequence ID" value="NZ_BJNL01000057.1"/>
</dbReference>
<dbReference type="Pfam" id="PF02770">
    <property type="entry name" value="Acyl-CoA_dh_M"/>
    <property type="match status" value="1"/>
</dbReference>
<protein>
    <submittedName>
        <fullName evidence="9">Alkylation response protein AidB-like acyl-CoA dehydrogenase</fullName>
    </submittedName>
</protein>